<dbReference type="PANTHER" id="PTHR42748:SF11">
    <property type="entry name" value="NMRA-LIKE DOMAIN-CONTAINING PROTEIN"/>
    <property type="match status" value="1"/>
</dbReference>
<evidence type="ECO:0000313" key="5">
    <source>
        <dbReference type="EMBL" id="RKU40455.1"/>
    </source>
</evidence>
<proteinExistence type="inferred from homology"/>
<accession>A0A420XXR7</accession>
<dbReference type="GO" id="GO:0005634">
    <property type="term" value="C:nucleus"/>
    <property type="evidence" value="ECO:0007669"/>
    <property type="project" value="TreeGrafter"/>
</dbReference>
<dbReference type="AlphaFoldDB" id="A0A420XXR7"/>
<evidence type="ECO:0000256" key="1">
    <source>
        <dbReference type="ARBA" id="ARBA00006328"/>
    </source>
</evidence>
<evidence type="ECO:0000256" key="2">
    <source>
        <dbReference type="ARBA" id="ARBA00022857"/>
    </source>
</evidence>
<comment type="caution">
    <text evidence="5">The sequence shown here is derived from an EMBL/GenBank/DDBJ whole genome shotgun (WGS) entry which is preliminary data.</text>
</comment>
<evidence type="ECO:0000259" key="4">
    <source>
        <dbReference type="Pfam" id="PF05368"/>
    </source>
</evidence>
<keyword evidence="2" id="KW-0521">NADP</keyword>
<organism evidence="5 6">
    <name type="scientific">Coniochaeta pulveracea</name>
    <dbReference type="NCBI Taxonomy" id="177199"/>
    <lineage>
        <taxon>Eukaryota</taxon>
        <taxon>Fungi</taxon>
        <taxon>Dikarya</taxon>
        <taxon>Ascomycota</taxon>
        <taxon>Pezizomycotina</taxon>
        <taxon>Sordariomycetes</taxon>
        <taxon>Sordariomycetidae</taxon>
        <taxon>Coniochaetales</taxon>
        <taxon>Coniochaetaceae</taxon>
        <taxon>Coniochaeta</taxon>
    </lineage>
</organism>
<gene>
    <name evidence="5" type="ORF">DL546_001196</name>
</gene>
<dbReference type="EMBL" id="QVQW01000103">
    <property type="protein sequence ID" value="RKU40455.1"/>
    <property type="molecule type" value="Genomic_DNA"/>
</dbReference>
<dbReference type="InterPro" id="IPR008030">
    <property type="entry name" value="NmrA-like"/>
</dbReference>
<dbReference type="OrthoDB" id="300709at2759"/>
<evidence type="ECO:0000313" key="6">
    <source>
        <dbReference type="Proteomes" id="UP000275385"/>
    </source>
</evidence>
<keyword evidence="6" id="KW-1185">Reference proteome</keyword>
<feature type="domain" description="NmrA-like" evidence="4">
    <location>
        <begin position="27"/>
        <end position="329"/>
    </location>
</feature>
<dbReference type="Pfam" id="PF05368">
    <property type="entry name" value="NmrA"/>
    <property type="match status" value="1"/>
</dbReference>
<comment type="similarity">
    <text evidence="1">Belongs to the NmrA-type oxidoreductase family.</text>
</comment>
<dbReference type="Proteomes" id="UP000275385">
    <property type="component" value="Unassembled WGS sequence"/>
</dbReference>
<reference evidence="5 6" key="1">
    <citation type="submission" date="2018-08" db="EMBL/GenBank/DDBJ databases">
        <title>Draft genome of the lignicolous fungus Coniochaeta pulveracea.</title>
        <authorList>
            <person name="Borstlap C.J."/>
            <person name="De Witt R.N."/>
            <person name="Botha A."/>
            <person name="Volschenk H."/>
        </authorList>
    </citation>
    <scope>NUCLEOTIDE SEQUENCE [LARGE SCALE GENOMIC DNA]</scope>
    <source>
        <strain evidence="5 6">CAB683</strain>
    </source>
</reference>
<sequence length="338" mass="36648">MQEHEHKFTTIQQVNTKSPLKPTNNMSKILAVFGATGQQGTSVINNVLSDPELSKTYTIRALTRNTTSPAAQALSARNISVVEADLSNRASLETALSGVHTVFLMTTPSFGPDAKELEVSAAKLAADVAVAQGVQYLIFSTLASVHDISGGKYTKASHFDAKAEAESYIRSLPVKSAFFLPGFFMENFHPFALAPFRSPTEADKWVITLCTSPATRIPLLAVVPDGGKFVNAILAEPEKYEGKTFVAASELRSLEEIAAAMSKATGKNVVYEEKSAEEFGKLLPPPAADVFVETFLAFEEFGYAGLETERSVQWAVENARGKALGLEEFLEEYPLKLE</sequence>
<feature type="compositionally biased region" description="Polar residues" evidence="3">
    <location>
        <begin position="9"/>
        <end position="22"/>
    </location>
</feature>
<dbReference type="Gene3D" id="3.90.25.10">
    <property type="entry name" value="UDP-galactose 4-epimerase, domain 1"/>
    <property type="match status" value="1"/>
</dbReference>
<dbReference type="CDD" id="cd05251">
    <property type="entry name" value="NmrA_like_SDR_a"/>
    <property type="match status" value="1"/>
</dbReference>
<dbReference type="Gene3D" id="3.40.50.720">
    <property type="entry name" value="NAD(P)-binding Rossmann-like Domain"/>
    <property type="match status" value="1"/>
</dbReference>
<evidence type="ECO:0000256" key="3">
    <source>
        <dbReference type="SAM" id="MobiDB-lite"/>
    </source>
</evidence>
<feature type="region of interest" description="Disordered" evidence="3">
    <location>
        <begin position="1"/>
        <end position="22"/>
    </location>
</feature>
<dbReference type="InterPro" id="IPR051164">
    <property type="entry name" value="NmrA-like_oxidored"/>
</dbReference>
<protein>
    <recommendedName>
        <fullName evidence="4">NmrA-like domain-containing protein</fullName>
    </recommendedName>
</protein>
<name>A0A420XXR7_9PEZI</name>
<dbReference type="SUPFAM" id="SSF51735">
    <property type="entry name" value="NAD(P)-binding Rossmann-fold domains"/>
    <property type="match status" value="1"/>
</dbReference>
<dbReference type="PANTHER" id="PTHR42748">
    <property type="entry name" value="NITROGEN METABOLITE REPRESSION PROTEIN NMRA FAMILY MEMBER"/>
    <property type="match status" value="1"/>
</dbReference>
<dbReference type="InterPro" id="IPR036291">
    <property type="entry name" value="NAD(P)-bd_dom_sf"/>
</dbReference>
<dbReference type="STRING" id="177199.A0A420XXR7"/>